<dbReference type="RefSeq" id="WP_149837514.1">
    <property type="nucleotide sequence ID" value="NZ_VUOC01000002.1"/>
</dbReference>
<gene>
    <name evidence="1" type="ORF">F0L74_08910</name>
</gene>
<reference evidence="1 2" key="2">
    <citation type="submission" date="2019-09" db="EMBL/GenBank/DDBJ databases">
        <authorList>
            <person name="Jin C."/>
        </authorList>
    </citation>
    <scope>NUCLEOTIDE SEQUENCE [LARGE SCALE GENOMIC DNA]</scope>
    <source>
        <strain evidence="1 2">BN140078</strain>
    </source>
</reference>
<proteinExistence type="predicted"/>
<organism evidence="1 2">
    <name type="scientific">Chitinophaga agrisoli</name>
    <dbReference type="NCBI Taxonomy" id="2607653"/>
    <lineage>
        <taxon>Bacteria</taxon>
        <taxon>Pseudomonadati</taxon>
        <taxon>Bacteroidota</taxon>
        <taxon>Chitinophagia</taxon>
        <taxon>Chitinophagales</taxon>
        <taxon>Chitinophagaceae</taxon>
        <taxon>Chitinophaga</taxon>
    </lineage>
</organism>
<comment type="caution">
    <text evidence="1">The sequence shown here is derived from an EMBL/GenBank/DDBJ whole genome shotgun (WGS) entry which is preliminary data.</text>
</comment>
<dbReference type="EMBL" id="VUOC01000002">
    <property type="protein sequence ID" value="KAA2242642.1"/>
    <property type="molecule type" value="Genomic_DNA"/>
</dbReference>
<accession>A0A5B2VWF2</accession>
<dbReference type="AlphaFoldDB" id="A0A5B2VWF2"/>
<dbReference type="Proteomes" id="UP000324611">
    <property type="component" value="Unassembled WGS sequence"/>
</dbReference>
<protein>
    <submittedName>
        <fullName evidence="1">Uncharacterized protein</fullName>
    </submittedName>
</protein>
<evidence type="ECO:0000313" key="2">
    <source>
        <dbReference type="Proteomes" id="UP000324611"/>
    </source>
</evidence>
<keyword evidence="2" id="KW-1185">Reference proteome</keyword>
<evidence type="ECO:0000313" key="1">
    <source>
        <dbReference type="EMBL" id="KAA2242642.1"/>
    </source>
</evidence>
<sequence length="239" mass="26755">MRKYSFLFLLIPLFGIGQTKTVITANRVFAKNDKVSEFEQALTSHAQKYHTGDVKWRVWNIESGPDYGGYLITEGPNSWEALDGRGDISAEHTQDWIKNVLPFTEGPGESGFYDFQEDLGTVKITDYADKIIINHATANPGKIGAVRELIKKLQKVWEADSISVAVYSTVASGEPGFIMVTRLKNGLKELSGTFRKPLPDSYNAVYGAGSFETWLKDYADAVKQRWTELLIYKANLSSK</sequence>
<name>A0A5B2VWF2_9BACT</name>
<reference evidence="1 2" key="1">
    <citation type="submission" date="2019-09" db="EMBL/GenBank/DDBJ databases">
        <title>Chitinophaga ginsengihumi sp. nov., isolated from soil of ginseng rhizosphere.</title>
        <authorList>
            <person name="Lee J."/>
        </authorList>
    </citation>
    <scope>NUCLEOTIDE SEQUENCE [LARGE SCALE GENOMIC DNA]</scope>
    <source>
        <strain evidence="1 2">BN140078</strain>
    </source>
</reference>